<reference evidence="2" key="1">
    <citation type="submission" date="2020-07" db="EMBL/GenBank/DDBJ databases">
        <title>Vallitalea pronyensis genome.</title>
        <authorList>
            <person name="Postec A."/>
        </authorList>
    </citation>
    <scope>NUCLEOTIDE SEQUENCE</scope>
    <source>
        <strain evidence="2">FatNI3</strain>
    </source>
</reference>
<gene>
    <name evidence="2" type="ORF">HZI73_16970</name>
</gene>
<dbReference type="InterPro" id="IPR010897">
    <property type="entry name" value="Spore_II_P"/>
</dbReference>
<accession>A0A8J8SHX4</accession>
<keyword evidence="1" id="KW-1133">Transmembrane helix</keyword>
<dbReference type="AlphaFoldDB" id="A0A8J8SHX4"/>
<organism evidence="2 3">
    <name type="scientific">Vallitalea pronyensis</name>
    <dbReference type="NCBI Taxonomy" id="1348613"/>
    <lineage>
        <taxon>Bacteria</taxon>
        <taxon>Bacillati</taxon>
        <taxon>Bacillota</taxon>
        <taxon>Clostridia</taxon>
        <taxon>Lachnospirales</taxon>
        <taxon>Vallitaleaceae</taxon>
        <taxon>Vallitalea</taxon>
    </lineage>
</organism>
<protein>
    <submittedName>
        <fullName evidence="2">Stage II sporulation protein P</fullName>
    </submittedName>
</protein>
<keyword evidence="1" id="KW-0812">Transmembrane</keyword>
<keyword evidence="3" id="KW-1185">Reference proteome</keyword>
<dbReference type="Pfam" id="PF07454">
    <property type="entry name" value="SpoIIP"/>
    <property type="match status" value="1"/>
</dbReference>
<dbReference type="KEGG" id="vpy:HZI73_16970"/>
<dbReference type="NCBIfam" id="TIGR02867">
    <property type="entry name" value="spore_II_P"/>
    <property type="match status" value="1"/>
</dbReference>
<sequence>MNKAHLLKKTRKLTLVYMAVLIAMSAYIIIKLMSLYFFSEIIDFRNLIVSEFDTSFFTRIVHSINPSIAYYQDSEQVDTHMVKDRMSALYGYNVPLMTFIMGQGDYVYDTASENYPNLQQRDENYENDLEHYDHNENFFNLYTLEEQTPKIHLTNATLDQLRDFTSLKANLYTFDASINPTKSDFPVDKFLKTDMTIDKTKPGPKVLIYHTHSQESFSDSRKGVKEDTVVGVGDELASILEKTYNIEVLHHRKEYDIINGKLDRNKAYQLIEAPLKKLIADNPTIEVLIDIHRDGVKGNLRLVKDINHKPTANIMFFNGLAQYSVMPNPYVSDNLAFSFQMQLKANELYPGFTRKIYLKGYRYNLHLKPKSLLIEVGAQTSTVREAKNAMEPLAKILYEVIK</sequence>
<dbReference type="Proteomes" id="UP000683246">
    <property type="component" value="Chromosome"/>
</dbReference>
<evidence type="ECO:0000256" key="1">
    <source>
        <dbReference type="SAM" id="Phobius"/>
    </source>
</evidence>
<dbReference type="EMBL" id="CP058649">
    <property type="protein sequence ID" value="QUI23879.1"/>
    <property type="molecule type" value="Genomic_DNA"/>
</dbReference>
<evidence type="ECO:0000313" key="3">
    <source>
        <dbReference type="Proteomes" id="UP000683246"/>
    </source>
</evidence>
<evidence type="ECO:0000313" key="2">
    <source>
        <dbReference type="EMBL" id="QUI23879.1"/>
    </source>
</evidence>
<keyword evidence="1" id="KW-0472">Membrane</keyword>
<dbReference type="RefSeq" id="WP_212694568.1">
    <property type="nucleotide sequence ID" value="NZ_CP058649.1"/>
</dbReference>
<name>A0A8J8SHX4_9FIRM</name>
<feature type="transmembrane region" description="Helical" evidence="1">
    <location>
        <begin position="15"/>
        <end position="38"/>
    </location>
</feature>
<proteinExistence type="predicted"/>